<dbReference type="Proteomes" id="UP000494363">
    <property type="component" value="Unassembled WGS sequence"/>
</dbReference>
<dbReference type="Gene3D" id="1.10.357.10">
    <property type="entry name" value="Tetracycline Repressor, domain 2"/>
    <property type="match status" value="1"/>
</dbReference>
<dbReference type="GO" id="GO:0000976">
    <property type="term" value="F:transcription cis-regulatory region binding"/>
    <property type="evidence" value="ECO:0007669"/>
    <property type="project" value="TreeGrafter"/>
</dbReference>
<dbReference type="Pfam" id="PF00440">
    <property type="entry name" value="TetR_N"/>
    <property type="match status" value="1"/>
</dbReference>
<dbReference type="InterPro" id="IPR009057">
    <property type="entry name" value="Homeodomain-like_sf"/>
</dbReference>
<dbReference type="PROSITE" id="PS50977">
    <property type="entry name" value="HTH_TETR_2"/>
    <property type="match status" value="1"/>
</dbReference>
<accession>A0A6J5CXI4</accession>
<name>A0A6J5CXI4_9BURK</name>
<evidence type="ECO:0000256" key="2">
    <source>
        <dbReference type="ARBA" id="ARBA00023015"/>
    </source>
</evidence>
<keyword evidence="3 5" id="KW-0238">DNA-binding</keyword>
<evidence type="ECO:0000313" key="8">
    <source>
        <dbReference type="Proteomes" id="UP000494363"/>
    </source>
</evidence>
<dbReference type="InterPro" id="IPR041669">
    <property type="entry name" value="TetR_C_15"/>
</dbReference>
<keyword evidence="2" id="KW-0805">Transcription regulation</keyword>
<evidence type="ECO:0000256" key="3">
    <source>
        <dbReference type="ARBA" id="ARBA00023125"/>
    </source>
</evidence>
<evidence type="ECO:0000256" key="1">
    <source>
        <dbReference type="ARBA" id="ARBA00022491"/>
    </source>
</evidence>
<organism evidence="7 8">
    <name type="scientific">Paraburkholderia humisilvae</name>
    <dbReference type="NCBI Taxonomy" id="627669"/>
    <lineage>
        <taxon>Bacteria</taxon>
        <taxon>Pseudomonadati</taxon>
        <taxon>Pseudomonadota</taxon>
        <taxon>Betaproteobacteria</taxon>
        <taxon>Burkholderiales</taxon>
        <taxon>Burkholderiaceae</taxon>
        <taxon>Paraburkholderia</taxon>
    </lineage>
</organism>
<feature type="domain" description="HTH tetR-type" evidence="6">
    <location>
        <begin position="41"/>
        <end position="101"/>
    </location>
</feature>
<feature type="DNA-binding region" description="H-T-H motif" evidence="5">
    <location>
        <begin position="64"/>
        <end position="83"/>
    </location>
</feature>
<dbReference type="GO" id="GO:0003700">
    <property type="term" value="F:DNA-binding transcription factor activity"/>
    <property type="evidence" value="ECO:0007669"/>
    <property type="project" value="TreeGrafter"/>
</dbReference>
<evidence type="ECO:0000313" key="7">
    <source>
        <dbReference type="EMBL" id="CAB3746699.1"/>
    </source>
</evidence>
<dbReference type="PROSITE" id="PS01081">
    <property type="entry name" value="HTH_TETR_1"/>
    <property type="match status" value="1"/>
</dbReference>
<protein>
    <submittedName>
        <fullName evidence="7">HTH-type transcriptional regulator BetI</fullName>
    </submittedName>
</protein>
<keyword evidence="8" id="KW-1185">Reference proteome</keyword>
<dbReference type="PANTHER" id="PTHR30055:SF234">
    <property type="entry name" value="HTH-TYPE TRANSCRIPTIONAL REGULATOR BETI"/>
    <property type="match status" value="1"/>
</dbReference>
<dbReference type="InterPro" id="IPR001647">
    <property type="entry name" value="HTH_TetR"/>
</dbReference>
<keyword evidence="4" id="KW-0804">Transcription</keyword>
<dbReference type="AlphaFoldDB" id="A0A6J5CXI4"/>
<dbReference type="InterPro" id="IPR023772">
    <property type="entry name" value="DNA-bd_HTH_TetR-type_CS"/>
</dbReference>
<evidence type="ECO:0000256" key="4">
    <source>
        <dbReference type="ARBA" id="ARBA00023163"/>
    </source>
</evidence>
<dbReference type="SUPFAM" id="SSF46689">
    <property type="entry name" value="Homeodomain-like"/>
    <property type="match status" value="1"/>
</dbReference>
<dbReference type="Pfam" id="PF17918">
    <property type="entry name" value="TetR_C_15"/>
    <property type="match status" value="1"/>
</dbReference>
<dbReference type="InterPro" id="IPR050109">
    <property type="entry name" value="HTH-type_TetR-like_transc_reg"/>
</dbReference>
<keyword evidence="1" id="KW-0678">Repressor</keyword>
<evidence type="ECO:0000256" key="5">
    <source>
        <dbReference type="PROSITE-ProRule" id="PRU00335"/>
    </source>
</evidence>
<proteinExistence type="predicted"/>
<dbReference type="PRINTS" id="PR00455">
    <property type="entry name" value="HTHTETR"/>
</dbReference>
<dbReference type="PANTHER" id="PTHR30055">
    <property type="entry name" value="HTH-TYPE TRANSCRIPTIONAL REGULATOR RUTR"/>
    <property type="match status" value="1"/>
</dbReference>
<reference evidence="7 8" key="1">
    <citation type="submission" date="2020-04" db="EMBL/GenBank/DDBJ databases">
        <authorList>
            <person name="De Canck E."/>
        </authorList>
    </citation>
    <scope>NUCLEOTIDE SEQUENCE [LARGE SCALE GENOMIC DNA]</scope>
    <source>
        <strain evidence="7 8">LMG 29542</strain>
    </source>
</reference>
<gene>
    <name evidence="7" type="primary">betI</name>
    <name evidence="7" type="ORF">LMG29542_00275</name>
</gene>
<sequence>MHRVYVRIASYHQTRNPRMASVKEKIAEKTARRVPQQERAARRVETLLDAAAETIAERGFEAATMTEIAERAGASIGAIYQYFPNKDALVFALRTRYGNTVDAQWSALTASADGLTVPELVERLFALLVEFMDAHPAYLPLLSVSLNFRRDAAVRNRLRKRFAELFQRYRPALSSDDAFRIAEVTLQVVKSMSPLYIPAKPKERVALIGEYKAVLSAYLGTRLV</sequence>
<dbReference type="EMBL" id="CADIKH010000001">
    <property type="protein sequence ID" value="CAB3746699.1"/>
    <property type="molecule type" value="Genomic_DNA"/>
</dbReference>
<evidence type="ECO:0000259" key="6">
    <source>
        <dbReference type="PROSITE" id="PS50977"/>
    </source>
</evidence>